<gene>
    <name evidence="2" type="ORF">NCTC10821_01068</name>
</gene>
<sequence>MSHLRVPAAERRVSRGDAFETALQWFLDGRRLDMRALAGHLDVARSTLYRWFISREALLGDIAWRIMGDTIARIEASEPAGADPRTHFLRVYGRLTETVRDYPPLVTFVADDPDYALRVLTSGYGTVQGHLIEWVGGQVDAMPGIRSDVATDDLAYAIVRLGESFIWSDMITGSAPRADVAVAMIGLLLAGASEKVTTTEEKS</sequence>
<organism evidence="2 3">
    <name type="scientific">Mycolicibacterium tokaiense</name>
    <dbReference type="NCBI Taxonomy" id="39695"/>
    <lineage>
        <taxon>Bacteria</taxon>
        <taxon>Bacillati</taxon>
        <taxon>Actinomycetota</taxon>
        <taxon>Actinomycetes</taxon>
        <taxon>Mycobacteriales</taxon>
        <taxon>Mycobacteriaceae</taxon>
        <taxon>Mycolicibacterium</taxon>
    </lineage>
</organism>
<dbReference type="Pfam" id="PF18598">
    <property type="entry name" value="TetR_C_36"/>
    <property type="match status" value="1"/>
</dbReference>
<proteinExistence type="predicted"/>
<evidence type="ECO:0000313" key="2">
    <source>
        <dbReference type="EMBL" id="STZ57566.1"/>
    </source>
</evidence>
<dbReference type="InterPro" id="IPR009057">
    <property type="entry name" value="Homeodomain-like_sf"/>
</dbReference>
<dbReference type="RefSeq" id="WP_115277743.1">
    <property type="nucleotide sequence ID" value="NZ_AP022600.1"/>
</dbReference>
<feature type="domain" description="QsdR TetR regulatory C-terminal" evidence="1">
    <location>
        <begin position="87"/>
        <end position="189"/>
    </location>
</feature>
<evidence type="ECO:0000259" key="1">
    <source>
        <dbReference type="Pfam" id="PF18598"/>
    </source>
</evidence>
<dbReference type="OrthoDB" id="158903at2"/>
<evidence type="ECO:0000313" key="3">
    <source>
        <dbReference type="Proteomes" id="UP000254978"/>
    </source>
</evidence>
<name>A0A378TDH5_9MYCO</name>
<dbReference type="Gene3D" id="1.10.357.10">
    <property type="entry name" value="Tetracycline Repressor, domain 2"/>
    <property type="match status" value="1"/>
</dbReference>
<dbReference type="InterPro" id="IPR041485">
    <property type="entry name" value="TetR_C_36"/>
</dbReference>
<dbReference type="EMBL" id="UGQT01000001">
    <property type="protein sequence ID" value="STZ57566.1"/>
    <property type="molecule type" value="Genomic_DNA"/>
</dbReference>
<protein>
    <recommendedName>
        <fullName evidence="1">QsdR TetR regulatory C-terminal domain-containing protein</fullName>
    </recommendedName>
</protein>
<dbReference type="SUPFAM" id="SSF46689">
    <property type="entry name" value="Homeodomain-like"/>
    <property type="match status" value="1"/>
</dbReference>
<reference evidence="2 3" key="1">
    <citation type="submission" date="2018-06" db="EMBL/GenBank/DDBJ databases">
        <authorList>
            <consortium name="Pathogen Informatics"/>
            <person name="Doyle S."/>
        </authorList>
    </citation>
    <scope>NUCLEOTIDE SEQUENCE [LARGE SCALE GENOMIC DNA]</scope>
    <source>
        <strain evidence="2 3">NCTC10821</strain>
    </source>
</reference>
<keyword evidence="3" id="KW-1185">Reference proteome</keyword>
<dbReference type="Proteomes" id="UP000254978">
    <property type="component" value="Unassembled WGS sequence"/>
</dbReference>
<accession>A0A378TDH5</accession>
<dbReference type="AlphaFoldDB" id="A0A378TDH5"/>